<dbReference type="AlphaFoldDB" id="A0A317PKA9"/>
<feature type="domain" description="YknX-like C-terminal permuted SH3-like" evidence="5">
    <location>
        <begin position="318"/>
        <end position="384"/>
    </location>
</feature>
<dbReference type="EMBL" id="QGTR01000002">
    <property type="protein sequence ID" value="PWW01385.1"/>
    <property type="molecule type" value="Genomic_DNA"/>
</dbReference>
<dbReference type="Pfam" id="PF25954">
    <property type="entry name" value="Beta-barrel_RND_2"/>
    <property type="match status" value="1"/>
</dbReference>
<evidence type="ECO:0000259" key="5">
    <source>
        <dbReference type="Pfam" id="PF25989"/>
    </source>
</evidence>
<sequence length="399" mass="41234">MRSHAPLALLLASLAFPPLQGHAADAAAPATTEAIAPTIIAVAAVNERIVDKVLANGTVQPVEEVLVQPQLEGLAIQTLSANVGDLVEAGQVLAKLADDQLILQRSQMNASRAKALAGIAQLNAQLAEVRSNASEALKARDRAATLAKSGAFSSVQADQAEAALTTANARLLSVEESIKVAQADVAVVDAQMEDIDLRLARTEVKAPVAGIVSARAARVGAIASASGNPMFTLIRDGALEVRADVAETDMLKIRQGQTVDVTVAGSPEPRLGTVRLIEPALDTSTRLGLVRIELPDPEGLRSGMFAEAAIIVADRSGVVVPVNSVNITAKGAMVLKLAEGRARNTPITTGIRNGSRVEILDGLKAGDLIVAKAGAFVRDGDRVNPAVETESGRAAVATE</sequence>
<dbReference type="Pfam" id="PF25989">
    <property type="entry name" value="YknX_C"/>
    <property type="match status" value="1"/>
</dbReference>
<dbReference type="GO" id="GO:1990281">
    <property type="term" value="C:efflux pump complex"/>
    <property type="evidence" value="ECO:0007669"/>
    <property type="project" value="TreeGrafter"/>
</dbReference>
<evidence type="ECO:0000259" key="4">
    <source>
        <dbReference type="Pfam" id="PF25954"/>
    </source>
</evidence>
<dbReference type="Gene3D" id="1.10.287.470">
    <property type="entry name" value="Helix hairpin bin"/>
    <property type="match status" value="1"/>
</dbReference>
<dbReference type="FunFam" id="2.40.30.170:FF:000010">
    <property type="entry name" value="Efflux RND transporter periplasmic adaptor subunit"/>
    <property type="match status" value="1"/>
</dbReference>
<gene>
    <name evidence="6" type="ORF">DFR52_10244</name>
</gene>
<comment type="similarity">
    <text evidence="1">Belongs to the membrane fusion protein (MFP) (TC 8.A.1) family.</text>
</comment>
<proteinExistence type="inferred from homology"/>
<feature type="signal peptide" evidence="3">
    <location>
        <begin position="1"/>
        <end position="23"/>
    </location>
</feature>
<dbReference type="PANTHER" id="PTHR30469">
    <property type="entry name" value="MULTIDRUG RESISTANCE PROTEIN MDTA"/>
    <property type="match status" value="1"/>
</dbReference>
<organism evidence="6 7">
    <name type="scientific">Hoeflea marina</name>
    <dbReference type="NCBI Taxonomy" id="274592"/>
    <lineage>
        <taxon>Bacteria</taxon>
        <taxon>Pseudomonadati</taxon>
        <taxon>Pseudomonadota</taxon>
        <taxon>Alphaproteobacteria</taxon>
        <taxon>Hyphomicrobiales</taxon>
        <taxon>Rhizobiaceae</taxon>
        <taxon>Hoeflea</taxon>
    </lineage>
</organism>
<dbReference type="Gene3D" id="2.40.50.100">
    <property type="match status" value="1"/>
</dbReference>
<evidence type="ECO:0000313" key="7">
    <source>
        <dbReference type="Proteomes" id="UP000246352"/>
    </source>
</evidence>
<feature type="coiled-coil region" evidence="2">
    <location>
        <begin position="119"/>
        <end position="177"/>
    </location>
</feature>
<dbReference type="InterPro" id="IPR058792">
    <property type="entry name" value="Beta-barrel_RND_2"/>
</dbReference>
<dbReference type="RefSeq" id="WP_158284877.1">
    <property type="nucleotide sequence ID" value="NZ_QGTR01000002.1"/>
</dbReference>
<dbReference type="InterPro" id="IPR006143">
    <property type="entry name" value="RND_pump_MFP"/>
</dbReference>
<protein>
    <submittedName>
        <fullName evidence="6">HlyD family secretion protein</fullName>
    </submittedName>
</protein>
<dbReference type="SUPFAM" id="SSF111369">
    <property type="entry name" value="HlyD-like secretion proteins"/>
    <property type="match status" value="1"/>
</dbReference>
<evidence type="ECO:0000256" key="2">
    <source>
        <dbReference type="SAM" id="Coils"/>
    </source>
</evidence>
<keyword evidence="3" id="KW-0732">Signal</keyword>
<evidence type="ECO:0000256" key="3">
    <source>
        <dbReference type="SAM" id="SignalP"/>
    </source>
</evidence>
<evidence type="ECO:0000256" key="1">
    <source>
        <dbReference type="ARBA" id="ARBA00009477"/>
    </source>
</evidence>
<feature type="domain" description="CusB-like beta-barrel" evidence="4">
    <location>
        <begin position="241"/>
        <end position="309"/>
    </location>
</feature>
<dbReference type="PANTHER" id="PTHR30469:SF15">
    <property type="entry name" value="HLYD FAMILY OF SECRETION PROTEINS"/>
    <property type="match status" value="1"/>
</dbReference>
<dbReference type="GO" id="GO:0015562">
    <property type="term" value="F:efflux transmembrane transporter activity"/>
    <property type="evidence" value="ECO:0007669"/>
    <property type="project" value="TreeGrafter"/>
</dbReference>
<dbReference type="Gene3D" id="2.40.420.20">
    <property type="match status" value="1"/>
</dbReference>
<dbReference type="Proteomes" id="UP000246352">
    <property type="component" value="Unassembled WGS sequence"/>
</dbReference>
<dbReference type="InterPro" id="IPR058637">
    <property type="entry name" value="YknX-like_C"/>
</dbReference>
<dbReference type="Gene3D" id="2.40.30.170">
    <property type="match status" value="1"/>
</dbReference>
<keyword evidence="7" id="KW-1185">Reference proteome</keyword>
<keyword evidence="2" id="KW-0175">Coiled coil</keyword>
<accession>A0A317PKA9</accession>
<reference evidence="6 7" key="1">
    <citation type="submission" date="2018-05" db="EMBL/GenBank/DDBJ databases">
        <title>Genomic Encyclopedia of Type Strains, Phase IV (KMG-IV): sequencing the most valuable type-strain genomes for metagenomic binning, comparative biology and taxonomic classification.</title>
        <authorList>
            <person name="Goeker M."/>
        </authorList>
    </citation>
    <scope>NUCLEOTIDE SEQUENCE [LARGE SCALE GENOMIC DNA]</scope>
    <source>
        <strain evidence="6 7">DSM 16791</strain>
    </source>
</reference>
<dbReference type="NCBIfam" id="TIGR01730">
    <property type="entry name" value="RND_mfp"/>
    <property type="match status" value="1"/>
</dbReference>
<feature type="chain" id="PRO_5016262804" evidence="3">
    <location>
        <begin position="24"/>
        <end position="399"/>
    </location>
</feature>
<comment type="caution">
    <text evidence="6">The sequence shown here is derived from an EMBL/GenBank/DDBJ whole genome shotgun (WGS) entry which is preliminary data.</text>
</comment>
<dbReference type="OrthoDB" id="7422354at2"/>
<name>A0A317PKA9_9HYPH</name>
<evidence type="ECO:0000313" key="6">
    <source>
        <dbReference type="EMBL" id="PWW01385.1"/>
    </source>
</evidence>